<keyword evidence="7" id="KW-1185">Reference proteome</keyword>
<comment type="similarity">
    <text evidence="1 3">Belongs to the EXO70 family.</text>
</comment>
<organism evidence="6 7">
    <name type="scientific">Trapa natans</name>
    <name type="common">Water chestnut</name>
    <dbReference type="NCBI Taxonomy" id="22666"/>
    <lineage>
        <taxon>Eukaryota</taxon>
        <taxon>Viridiplantae</taxon>
        <taxon>Streptophyta</taxon>
        <taxon>Embryophyta</taxon>
        <taxon>Tracheophyta</taxon>
        <taxon>Spermatophyta</taxon>
        <taxon>Magnoliopsida</taxon>
        <taxon>eudicotyledons</taxon>
        <taxon>Gunneridae</taxon>
        <taxon>Pentapetalae</taxon>
        <taxon>rosids</taxon>
        <taxon>malvids</taxon>
        <taxon>Myrtales</taxon>
        <taxon>Lythraceae</taxon>
        <taxon>Trapa</taxon>
    </lineage>
</organism>
<name>A0AAN7KLV5_TRANT</name>
<dbReference type="GO" id="GO:0000145">
    <property type="term" value="C:exocyst"/>
    <property type="evidence" value="ECO:0007669"/>
    <property type="project" value="InterPro"/>
</dbReference>
<evidence type="ECO:0000256" key="4">
    <source>
        <dbReference type="SAM" id="MobiDB-lite"/>
    </source>
</evidence>
<dbReference type="InterPro" id="IPR016159">
    <property type="entry name" value="Cullin_repeat-like_dom_sf"/>
</dbReference>
<dbReference type="Pfam" id="PF03081">
    <property type="entry name" value="Exo70_C"/>
    <property type="match status" value="1"/>
</dbReference>
<dbReference type="PANTHER" id="PTHR12542">
    <property type="entry name" value="EXOCYST COMPLEX PROTEIN EXO70"/>
    <property type="match status" value="1"/>
</dbReference>
<dbReference type="InterPro" id="IPR004140">
    <property type="entry name" value="Exo70"/>
</dbReference>
<keyword evidence="2 3" id="KW-0813">Transport</keyword>
<reference evidence="6 7" key="1">
    <citation type="journal article" date="2023" name="Hortic Res">
        <title>Pangenome of water caltrop reveals structural variations and asymmetric subgenome divergence after allopolyploidization.</title>
        <authorList>
            <person name="Zhang X."/>
            <person name="Chen Y."/>
            <person name="Wang L."/>
            <person name="Yuan Y."/>
            <person name="Fang M."/>
            <person name="Shi L."/>
            <person name="Lu R."/>
            <person name="Comes H.P."/>
            <person name="Ma Y."/>
            <person name="Chen Y."/>
            <person name="Huang G."/>
            <person name="Zhou Y."/>
            <person name="Zheng Z."/>
            <person name="Qiu Y."/>
        </authorList>
    </citation>
    <scope>NUCLEOTIDE SEQUENCE [LARGE SCALE GENOMIC DNA]</scope>
    <source>
        <strain evidence="6">F231</strain>
    </source>
</reference>
<evidence type="ECO:0000256" key="2">
    <source>
        <dbReference type="ARBA" id="ARBA00022448"/>
    </source>
</evidence>
<dbReference type="EMBL" id="JAXQNO010000022">
    <property type="protein sequence ID" value="KAK4767564.1"/>
    <property type="molecule type" value="Genomic_DNA"/>
</dbReference>
<evidence type="ECO:0000313" key="6">
    <source>
        <dbReference type="EMBL" id="KAK4767564.1"/>
    </source>
</evidence>
<dbReference type="GO" id="GO:0006887">
    <property type="term" value="P:exocytosis"/>
    <property type="evidence" value="ECO:0007669"/>
    <property type="project" value="UniProtKB-KW"/>
</dbReference>
<dbReference type="Pfam" id="PF20669">
    <property type="entry name" value="Exo70_N"/>
    <property type="match status" value="1"/>
</dbReference>
<evidence type="ECO:0000313" key="7">
    <source>
        <dbReference type="Proteomes" id="UP001346149"/>
    </source>
</evidence>
<dbReference type="PANTHER" id="PTHR12542:SF49">
    <property type="entry name" value="EXOCYST SUBUNIT EXO70 FAMILY PROTEIN"/>
    <property type="match status" value="1"/>
</dbReference>
<dbReference type="Proteomes" id="UP001346149">
    <property type="component" value="Unassembled WGS sequence"/>
</dbReference>
<accession>A0AAN7KLV5</accession>
<evidence type="ECO:0000259" key="5">
    <source>
        <dbReference type="Pfam" id="PF03081"/>
    </source>
</evidence>
<feature type="region of interest" description="Disordered" evidence="4">
    <location>
        <begin position="441"/>
        <end position="467"/>
    </location>
</feature>
<dbReference type="GO" id="GO:0015031">
    <property type="term" value="P:protein transport"/>
    <property type="evidence" value="ECO:0007669"/>
    <property type="project" value="UniProtKB-KW"/>
</dbReference>
<feature type="domain" description="Exocyst complex subunit Exo70 C-terminal" evidence="5">
    <location>
        <begin position="277"/>
        <end position="648"/>
    </location>
</feature>
<gene>
    <name evidence="6" type="ORF">SAY86_015314</name>
</gene>
<dbReference type="Gene3D" id="1.20.1280.170">
    <property type="entry name" value="Exocyst complex component Exo70"/>
    <property type="match status" value="1"/>
</dbReference>
<proteinExistence type="inferred from homology"/>
<dbReference type="InterPro" id="IPR046364">
    <property type="entry name" value="Exo70_C"/>
</dbReference>
<comment type="function">
    <text evidence="3">Component of the exocyst complex.</text>
</comment>
<keyword evidence="3" id="KW-0653">Protein transport</keyword>
<dbReference type="SUPFAM" id="SSF74788">
    <property type="entry name" value="Cullin repeat-like"/>
    <property type="match status" value="1"/>
</dbReference>
<evidence type="ECO:0000256" key="1">
    <source>
        <dbReference type="ARBA" id="ARBA00006756"/>
    </source>
</evidence>
<evidence type="ECO:0000256" key="3">
    <source>
        <dbReference type="RuleBase" id="RU365026"/>
    </source>
</evidence>
<dbReference type="AlphaFoldDB" id="A0AAN7KLV5"/>
<sequence length="663" mass="75931">MADLKLTDSEFEWEGTLIAAAQHISEVLRSRRTLTDEERKALVDLRVQLSAVRVVNPGKLNEKGIMNDKIENLYSVNEIIMAWDADQSMIWEAGKEEVAHEYMNAVEETQKLIEYLESLNLDNDSDKNEVLRKAHDILQMAMSRLEDEFRLLLVQNRCPFEPEKVQPHTNEDDAAEKGLITSFGASPSFDESIHKGNESKVSEENIIVDLVHPDVIPDLRSISNLMFHSGYGFECSQSYVHVRKEALEDCLSFLGMERMRIEDVFKMEWTNWNSTAKTWVRAVKVFVRVYLAREKWLSDKIFGEISSSPGCFLEASKSVMFQLLNFGEAVSLGPHQPEKLFRVLDMYEVMVDLKQDVNELFTEETEIGSLVRFEYEQVLKRLGESATLTFLEVKNAIASNPSTTSFASGGVHHLTRYIMNYLNALTDYNDTLELLLKDRGEEDSFPSSPDMNLPVVEEESNSGRTDHLPEISRVSRHFHNISSILQSNLNDKSHLYRDAALQQLFLMNNVHYMAEKVKNSELRIVFGDEWIKKQNGKFQQHALNYERAAWSSILSLLKDDGLHGLGSGSVSKTLLKERFRSFALAFEDVYRAQTAWLISDLQLREELRISISVKVIQAYRTFVGRHSHQISDKHIKYSADDLENLLLDLFEGAPKSLGNPSRR</sequence>
<comment type="caution">
    <text evidence="6">The sequence shown here is derived from an EMBL/GenBank/DDBJ whole genome shotgun (WGS) entry which is preliminary data.</text>
</comment>
<dbReference type="GO" id="GO:0005546">
    <property type="term" value="F:phosphatidylinositol-4,5-bisphosphate binding"/>
    <property type="evidence" value="ECO:0007669"/>
    <property type="project" value="InterPro"/>
</dbReference>
<keyword evidence="3" id="KW-0268">Exocytosis</keyword>
<protein>
    <recommendedName>
        <fullName evidence="3">Exocyst subunit Exo70 family protein</fullName>
    </recommendedName>
</protein>